<dbReference type="AlphaFoldDB" id="A0A7X0XD53"/>
<comment type="caution">
    <text evidence="2">The sequence shown here is derived from an EMBL/GenBank/DDBJ whole genome shotgun (WGS) entry which is preliminary data.</text>
</comment>
<proteinExistence type="predicted"/>
<name>A0A7X0XD53_9LIST</name>
<dbReference type="InterPro" id="IPR013249">
    <property type="entry name" value="RNA_pol_sigma70_r4_t2"/>
</dbReference>
<dbReference type="EMBL" id="JAASTX010000009">
    <property type="protein sequence ID" value="MBC1491932.1"/>
    <property type="molecule type" value="Genomic_DNA"/>
</dbReference>
<dbReference type="GO" id="GO:0003677">
    <property type="term" value="F:DNA binding"/>
    <property type="evidence" value="ECO:0007669"/>
    <property type="project" value="InterPro"/>
</dbReference>
<dbReference type="Proteomes" id="UP000533953">
    <property type="component" value="Unassembled WGS sequence"/>
</dbReference>
<organism evidence="2 3">
    <name type="scientific">Listeria booriae</name>
    <dbReference type="NCBI Taxonomy" id="1552123"/>
    <lineage>
        <taxon>Bacteria</taxon>
        <taxon>Bacillati</taxon>
        <taxon>Bacillota</taxon>
        <taxon>Bacilli</taxon>
        <taxon>Bacillales</taxon>
        <taxon>Listeriaceae</taxon>
        <taxon>Listeria</taxon>
    </lineage>
</organism>
<evidence type="ECO:0000313" key="3">
    <source>
        <dbReference type="Proteomes" id="UP000533953"/>
    </source>
</evidence>
<dbReference type="Gene3D" id="1.10.10.10">
    <property type="entry name" value="Winged helix-like DNA-binding domain superfamily/Winged helix DNA-binding domain"/>
    <property type="match status" value="1"/>
</dbReference>
<accession>A0A7X0XD53</accession>
<evidence type="ECO:0000313" key="2">
    <source>
        <dbReference type="EMBL" id="MBC1491932.1"/>
    </source>
</evidence>
<sequence length="198" mass="22579">MANEDLIFQYAMTLKGVAKYKSQCAEKCKELAKQLNDELGSDSASVQKIINLNDLLESEERKKSIWASMSRSLTDGIVFMETGRFPATDPDKKNKARRTIRADEQYMSILALESACEEPEKEIGECDRKMLEELLTDLTVREKEIYLLVNQSLIEASEVAAMLGIKKTTVERNIERAKAKIQKRKNKSLYVYARGWAD</sequence>
<dbReference type="InterPro" id="IPR036388">
    <property type="entry name" value="WH-like_DNA-bd_sf"/>
</dbReference>
<dbReference type="RefSeq" id="WP_185417432.1">
    <property type="nucleotide sequence ID" value="NZ_JAASTX010000009.1"/>
</dbReference>
<evidence type="ECO:0000259" key="1">
    <source>
        <dbReference type="Pfam" id="PF08281"/>
    </source>
</evidence>
<dbReference type="SUPFAM" id="SSF88659">
    <property type="entry name" value="Sigma3 and sigma4 domains of RNA polymerase sigma factors"/>
    <property type="match status" value="1"/>
</dbReference>
<dbReference type="GO" id="GO:0016987">
    <property type="term" value="F:sigma factor activity"/>
    <property type="evidence" value="ECO:0007669"/>
    <property type="project" value="InterPro"/>
</dbReference>
<protein>
    <recommendedName>
        <fullName evidence="1">RNA polymerase sigma factor 70 region 4 type 2 domain-containing protein</fullName>
    </recommendedName>
</protein>
<reference evidence="2 3" key="1">
    <citation type="submission" date="2020-03" db="EMBL/GenBank/DDBJ databases">
        <title>Soil Listeria distribution.</title>
        <authorList>
            <person name="Liao J."/>
            <person name="Wiedmann M."/>
        </authorList>
    </citation>
    <scope>NUCLEOTIDE SEQUENCE [LARGE SCALE GENOMIC DNA]</scope>
    <source>
        <strain evidence="2 3">FSL L7-1547</strain>
    </source>
</reference>
<dbReference type="GO" id="GO:0006352">
    <property type="term" value="P:DNA-templated transcription initiation"/>
    <property type="evidence" value="ECO:0007669"/>
    <property type="project" value="InterPro"/>
</dbReference>
<feature type="domain" description="RNA polymerase sigma factor 70 region 4 type 2" evidence="1">
    <location>
        <begin position="129"/>
        <end position="181"/>
    </location>
</feature>
<dbReference type="InterPro" id="IPR013324">
    <property type="entry name" value="RNA_pol_sigma_r3/r4-like"/>
</dbReference>
<gene>
    <name evidence="2" type="ORF">HCI99_08815</name>
</gene>
<dbReference type="Pfam" id="PF08281">
    <property type="entry name" value="Sigma70_r4_2"/>
    <property type="match status" value="1"/>
</dbReference>